<proteinExistence type="predicted"/>
<sequence length="341" mass="39586">MAYVKRGNLEKLNIGSNDSRWDKYIKFANATIDNPSVPIDEKLDVHLRGNSVHIYYKGGRILEIKRNALNLDYNYFYSKKEHQNIPRTWMRYMFDNDQEELRKRNISPEKCLSPSEVKRVWEELQEKRDMLLAMKTPEEYFKEAAKIMDEWSRALLDDSDIKHEERLLQQRISVCNRHMEETDFIVLDIEFAVTNDKSVSYHSEKYLHPRFDIIALQPRKNFRLAVIELKKGMGATGLKGNGIFSQGVKSGVLDHIAKFEDTIGSARGYREFVQEMDEVLSMKVQCGVLPVELMGIKIPVEKPDFYLAYAGSGMEHFKGACESIGQPCICITDERQPFLKL</sequence>
<dbReference type="EMBL" id="QSFT01000004">
    <property type="protein sequence ID" value="RHA78011.1"/>
    <property type="molecule type" value="Genomic_DNA"/>
</dbReference>
<organism evidence="1 2">
    <name type="scientific">Phocaeicola coprophilus</name>
    <dbReference type="NCBI Taxonomy" id="387090"/>
    <lineage>
        <taxon>Bacteria</taxon>
        <taxon>Pseudomonadati</taxon>
        <taxon>Bacteroidota</taxon>
        <taxon>Bacteroidia</taxon>
        <taxon>Bacteroidales</taxon>
        <taxon>Bacteroidaceae</taxon>
        <taxon>Phocaeicola</taxon>
    </lineage>
</organism>
<dbReference type="Proteomes" id="UP000283855">
    <property type="component" value="Unassembled WGS sequence"/>
</dbReference>
<reference evidence="1 2" key="1">
    <citation type="submission" date="2018-08" db="EMBL/GenBank/DDBJ databases">
        <title>A genome reference for cultivated species of the human gut microbiota.</title>
        <authorList>
            <person name="Zou Y."/>
            <person name="Xue W."/>
            <person name="Luo G."/>
        </authorList>
    </citation>
    <scope>NUCLEOTIDE SEQUENCE [LARGE SCALE GENOMIC DNA]</scope>
    <source>
        <strain evidence="1 2">AM42-38</strain>
    </source>
</reference>
<name>A0A413T3K3_9BACT</name>
<accession>A0A413T3K3</accession>
<protein>
    <recommendedName>
        <fullName evidence="3">DUF4263 domain-containing protein</fullName>
    </recommendedName>
</protein>
<dbReference type="AlphaFoldDB" id="A0A413T3K3"/>
<gene>
    <name evidence="1" type="ORF">DW921_03145</name>
</gene>
<comment type="caution">
    <text evidence="1">The sequence shown here is derived from an EMBL/GenBank/DDBJ whole genome shotgun (WGS) entry which is preliminary data.</text>
</comment>
<evidence type="ECO:0008006" key="3">
    <source>
        <dbReference type="Google" id="ProtNLM"/>
    </source>
</evidence>
<dbReference type="RefSeq" id="WP_118399989.1">
    <property type="nucleotide sequence ID" value="NZ_CABJGD010000004.1"/>
</dbReference>
<evidence type="ECO:0000313" key="2">
    <source>
        <dbReference type="Proteomes" id="UP000283855"/>
    </source>
</evidence>
<evidence type="ECO:0000313" key="1">
    <source>
        <dbReference type="EMBL" id="RHA78011.1"/>
    </source>
</evidence>